<dbReference type="AlphaFoldDB" id="A0A1X2GVE9"/>
<evidence type="ECO:0000313" key="3">
    <source>
        <dbReference type="Proteomes" id="UP000242146"/>
    </source>
</evidence>
<accession>A0A1X2GVE9</accession>
<gene>
    <name evidence="2" type="ORF">DM01DRAFT_1404319</name>
</gene>
<keyword evidence="1" id="KW-0175">Coiled coil</keyword>
<sequence>MSTRSDRVLEQLQDTWESLQKDLDAAQAQLTTVKDAKAKSDQQGKDYVESNQDCRSHIQQLMKVLETKELALEHTRQQSSHLEDKVKELKEEAMASRKQMEALKKQEQQLARDRDQAVSARNLVAQQKQALQQAIDHMDSRSNLERTALMSELKKLQHLVQQTYQQYQWSLDLLAQPPQQQQDQQDDPEQQKYLDQVKSLQQKQHDLTQSLVQDIELQVGSLLDNLNQSTTLQDDVQDCRNQAAQLIQKIQTFAKLNLSA</sequence>
<reference evidence="2 3" key="1">
    <citation type="submission" date="2016-07" db="EMBL/GenBank/DDBJ databases">
        <title>Pervasive Adenine N6-methylation of Active Genes in Fungi.</title>
        <authorList>
            <consortium name="DOE Joint Genome Institute"/>
            <person name="Mondo S.J."/>
            <person name="Dannebaum R.O."/>
            <person name="Kuo R.C."/>
            <person name="Labutti K."/>
            <person name="Haridas S."/>
            <person name="Kuo A."/>
            <person name="Salamov A."/>
            <person name="Ahrendt S.R."/>
            <person name="Lipzen A."/>
            <person name="Sullivan W."/>
            <person name="Andreopoulos W.B."/>
            <person name="Clum A."/>
            <person name="Lindquist E."/>
            <person name="Daum C."/>
            <person name="Ramamoorthy G.K."/>
            <person name="Gryganskyi A."/>
            <person name="Culley D."/>
            <person name="Magnuson J.K."/>
            <person name="James T.Y."/>
            <person name="O'Malley M.A."/>
            <person name="Stajich J.E."/>
            <person name="Spatafora J.W."/>
            <person name="Visel A."/>
            <person name="Grigoriev I.V."/>
        </authorList>
    </citation>
    <scope>NUCLEOTIDE SEQUENCE [LARGE SCALE GENOMIC DNA]</scope>
    <source>
        <strain evidence="2 3">NRRL 3301</strain>
    </source>
</reference>
<evidence type="ECO:0008006" key="4">
    <source>
        <dbReference type="Google" id="ProtNLM"/>
    </source>
</evidence>
<organism evidence="2 3">
    <name type="scientific">Hesseltinella vesiculosa</name>
    <dbReference type="NCBI Taxonomy" id="101127"/>
    <lineage>
        <taxon>Eukaryota</taxon>
        <taxon>Fungi</taxon>
        <taxon>Fungi incertae sedis</taxon>
        <taxon>Mucoromycota</taxon>
        <taxon>Mucoromycotina</taxon>
        <taxon>Mucoromycetes</taxon>
        <taxon>Mucorales</taxon>
        <taxon>Cunninghamellaceae</taxon>
        <taxon>Hesseltinella</taxon>
    </lineage>
</organism>
<feature type="coiled-coil region" evidence="1">
    <location>
        <begin position="58"/>
        <end position="123"/>
    </location>
</feature>
<keyword evidence="3" id="KW-1185">Reference proteome</keyword>
<evidence type="ECO:0000313" key="2">
    <source>
        <dbReference type="EMBL" id="ORX61538.1"/>
    </source>
</evidence>
<name>A0A1X2GVE9_9FUNG</name>
<dbReference type="Proteomes" id="UP000242146">
    <property type="component" value="Unassembled WGS sequence"/>
</dbReference>
<protein>
    <recommendedName>
        <fullName evidence="4">SWI5-dependent HO expression protein 3</fullName>
    </recommendedName>
</protein>
<dbReference type="OrthoDB" id="2261617at2759"/>
<evidence type="ECO:0000256" key="1">
    <source>
        <dbReference type="SAM" id="Coils"/>
    </source>
</evidence>
<comment type="caution">
    <text evidence="2">The sequence shown here is derived from an EMBL/GenBank/DDBJ whole genome shotgun (WGS) entry which is preliminary data.</text>
</comment>
<dbReference type="EMBL" id="MCGT01000003">
    <property type="protein sequence ID" value="ORX61538.1"/>
    <property type="molecule type" value="Genomic_DNA"/>
</dbReference>
<proteinExistence type="predicted"/>